<dbReference type="PANTHER" id="PTHR40624:SF1">
    <property type="entry name" value="BIOSYNTHESIS MONOOXYGENASE, PUTATIVE (AFU_ORTHOLOGUE AFUA_1G12025)-RELATED"/>
    <property type="match status" value="1"/>
</dbReference>
<reference evidence="2" key="1">
    <citation type="journal article" date="2023" name="Mol. Phylogenet. Evol.">
        <title>Genome-scale phylogeny and comparative genomics of the fungal order Sordariales.</title>
        <authorList>
            <person name="Hensen N."/>
            <person name="Bonometti L."/>
            <person name="Westerberg I."/>
            <person name="Brannstrom I.O."/>
            <person name="Guillou S."/>
            <person name="Cros-Aarteil S."/>
            <person name="Calhoun S."/>
            <person name="Haridas S."/>
            <person name="Kuo A."/>
            <person name="Mondo S."/>
            <person name="Pangilinan J."/>
            <person name="Riley R."/>
            <person name="LaButti K."/>
            <person name="Andreopoulos B."/>
            <person name="Lipzen A."/>
            <person name="Chen C."/>
            <person name="Yan M."/>
            <person name="Daum C."/>
            <person name="Ng V."/>
            <person name="Clum A."/>
            <person name="Steindorff A."/>
            <person name="Ohm R.A."/>
            <person name="Martin F."/>
            <person name="Silar P."/>
            <person name="Natvig D.O."/>
            <person name="Lalanne C."/>
            <person name="Gautier V."/>
            <person name="Ament-Velasquez S.L."/>
            <person name="Kruys A."/>
            <person name="Hutchinson M.I."/>
            <person name="Powell A.J."/>
            <person name="Barry K."/>
            <person name="Miller A.N."/>
            <person name="Grigoriev I.V."/>
            <person name="Debuchy R."/>
            <person name="Gladieux P."/>
            <person name="Hiltunen Thoren M."/>
            <person name="Johannesson H."/>
        </authorList>
    </citation>
    <scope>NUCLEOTIDE SEQUENCE</scope>
    <source>
        <strain evidence="2">CBS 990.96</strain>
    </source>
</reference>
<dbReference type="InterPro" id="IPR007138">
    <property type="entry name" value="ABM_dom"/>
</dbReference>
<dbReference type="AlphaFoldDB" id="A0AAN7BIU8"/>
<sequence>MAPIHVLAIITPKPDRVDRVIELAKDVAKGVESTEPGVLKYQWFKAGTPQQPKIVVYADEAAVKVHQAGPKLRWLIETEKKEGNFAAPLEVLPMEQIAGYAGREGAKI</sequence>
<name>A0AAN7BIU8_9PEZI</name>
<dbReference type="PANTHER" id="PTHR40624">
    <property type="entry name" value="BIOSYNTHESIS MONOOXYGENASE, PUTATIVE (AFU_ORTHOLOGUE AFUA_1G12025)-RELATED"/>
    <property type="match status" value="1"/>
</dbReference>
<dbReference type="Pfam" id="PF03992">
    <property type="entry name" value="ABM"/>
    <property type="match status" value="1"/>
</dbReference>
<organism evidence="2 3">
    <name type="scientific">Podospora fimiseda</name>
    <dbReference type="NCBI Taxonomy" id="252190"/>
    <lineage>
        <taxon>Eukaryota</taxon>
        <taxon>Fungi</taxon>
        <taxon>Dikarya</taxon>
        <taxon>Ascomycota</taxon>
        <taxon>Pezizomycotina</taxon>
        <taxon>Sordariomycetes</taxon>
        <taxon>Sordariomycetidae</taxon>
        <taxon>Sordariales</taxon>
        <taxon>Podosporaceae</taxon>
        <taxon>Podospora</taxon>
    </lineage>
</organism>
<proteinExistence type="predicted"/>
<dbReference type="Gene3D" id="3.30.70.100">
    <property type="match status" value="1"/>
</dbReference>
<dbReference type="SUPFAM" id="SSF54909">
    <property type="entry name" value="Dimeric alpha+beta barrel"/>
    <property type="match status" value="1"/>
</dbReference>
<reference evidence="2" key="2">
    <citation type="submission" date="2023-05" db="EMBL/GenBank/DDBJ databases">
        <authorList>
            <consortium name="Lawrence Berkeley National Laboratory"/>
            <person name="Steindorff A."/>
            <person name="Hensen N."/>
            <person name="Bonometti L."/>
            <person name="Westerberg I."/>
            <person name="Brannstrom I.O."/>
            <person name="Guillou S."/>
            <person name="Cros-Aarteil S."/>
            <person name="Calhoun S."/>
            <person name="Haridas S."/>
            <person name="Kuo A."/>
            <person name="Mondo S."/>
            <person name="Pangilinan J."/>
            <person name="Riley R."/>
            <person name="Labutti K."/>
            <person name="Andreopoulos B."/>
            <person name="Lipzen A."/>
            <person name="Chen C."/>
            <person name="Yanf M."/>
            <person name="Daum C."/>
            <person name="Ng V."/>
            <person name="Clum A."/>
            <person name="Ohm R."/>
            <person name="Martin F."/>
            <person name="Silar P."/>
            <person name="Natvig D."/>
            <person name="Lalanne C."/>
            <person name="Gautier V."/>
            <person name="Ament-Velasquez S.L."/>
            <person name="Kruys A."/>
            <person name="Hutchinson M.I."/>
            <person name="Powell A.J."/>
            <person name="Barry K."/>
            <person name="Miller A.N."/>
            <person name="Grigoriev I.V."/>
            <person name="Debuchy R."/>
            <person name="Gladieux P."/>
            <person name="Thoren M.H."/>
            <person name="Johannesson H."/>
        </authorList>
    </citation>
    <scope>NUCLEOTIDE SEQUENCE</scope>
    <source>
        <strain evidence="2">CBS 990.96</strain>
    </source>
</reference>
<evidence type="ECO:0000313" key="3">
    <source>
        <dbReference type="Proteomes" id="UP001301958"/>
    </source>
</evidence>
<gene>
    <name evidence="2" type="ORF">QBC38DRAFT_371481</name>
</gene>
<keyword evidence="3" id="KW-1185">Reference proteome</keyword>
<evidence type="ECO:0000259" key="1">
    <source>
        <dbReference type="Pfam" id="PF03992"/>
    </source>
</evidence>
<dbReference type="Proteomes" id="UP001301958">
    <property type="component" value="Unassembled WGS sequence"/>
</dbReference>
<dbReference type="EMBL" id="MU865399">
    <property type="protein sequence ID" value="KAK4224214.1"/>
    <property type="molecule type" value="Genomic_DNA"/>
</dbReference>
<comment type="caution">
    <text evidence="2">The sequence shown here is derived from an EMBL/GenBank/DDBJ whole genome shotgun (WGS) entry which is preliminary data.</text>
</comment>
<feature type="domain" description="ABM" evidence="1">
    <location>
        <begin position="3"/>
        <end position="71"/>
    </location>
</feature>
<evidence type="ECO:0000313" key="2">
    <source>
        <dbReference type="EMBL" id="KAK4224214.1"/>
    </source>
</evidence>
<dbReference type="InterPro" id="IPR011008">
    <property type="entry name" value="Dimeric_a/b-barrel"/>
</dbReference>
<protein>
    <recommendedName>
        <fullName evidence="1">ABM domain-containing protein</fullName>
    </recommendedName>
</protein>
<accession>A0AAN7BIU8</accession>